<sequence length="61" mass="7034">MTKALSSSSTIAIKMIRTINVPDYLKWASLRESFEECGIHYTPQYEIDKGMFCLSKIERTT</sequence>
<protein>
    <submittedName>
        <fullName evidence="1">Uncharacterized protein</fullName>
    </submittedName>
</protein>
<evidence type="ECO:0000313" key="1">
    <source>
        <dbReference type="EMBL" id="RHZ80944.1"/>
    </source>
</evidence>
<proteinExistence type="predicted"/>
<gene>
    <name evidence="1" type="ORF">Glove_130g3</name>
</gene>
<name>A0A397J6X3_9GLOM</name>
<dbReference type="EMBL" id="PQFF01000121">
    <property type="protein sequence ID" value="RHZ80944.1"/>
    <property type="molecule type" value="Genomic_DNA"/>
</dbReference>
<dbReference type="Proteomes" id="UP000266861">
    <property type="component" value="Unassembled WGS sequence"/>
</dbReference>
<dbReference type="AlphaFoldDB" id="A0A397J6X3"/>
<organism evidence="1 2">
    <name type="scientific">Diversispora epigaea</name>
    <dbReference type="NCBI Taxonomy" id="1348612"/>
    <lineage>
        <taxon>Eukaryota</taxon>
        <taxon>Fungi</taxon>
        <taxon>Fungi incertae sedis</taxon>
        <taxon>Mucoromycota</taxon>
        <taxon>Glomeromycotina</taxon>
        <taxon>Glomeromycetes</taxon>
        <taxon>Diversisporales</taxon>
        <taxon>Diversisporaceae</taxon>
        <taxon>Diversispora</taxon>
    </lineage>
</organism>
<reference evidence="1 2" key="1">
    <citation type="submission" date="2018-08" db="EMBL/GenBank/DDBJ databases">
        <title>Genome and evolution of the arbuscular mycorrhizal fungus Diversispora epigaea (formerly Glomus versiforme) and its bacterial endosymbionts.</title>
        <authorList>
            <person name="Sun X."/>
            <person name="Fei Z."/>
            <person name="Harrison M."/>
        </authorList>
    </citation>
    <scope>NUCLEOTIDE SEQUENCE [LARGE SCALE GENOMIC DNA]</scope>
    <source>
        <strain evidence="1 2">IT104</strain>
    </source>
</reference>
<evidence type="ECO:0000313" key="2">
    <source>
        <dbReference type="Proteomes" id="UP000266861"/>
    </source>
</evidence>
<accession>A0A397J6X3</accession>
<comment type="caution">
    <text evidence="1">The sequence shown here is derived from an EMBL/GenBank/DDBJ whole genome shotgun (WGS) entry which is preliminary data.</text>
</comment>
<keyword evidence="2" id="KW-1185">Reference proteome</keyword>